<name>A0A1R4GY02_9GAMM</name>
<proteinExistence type="predicted"/>
<keyword evidence="2" id="KW-1185">Reference proteome</keyword>
<gene>
    <name evidence="1" type="ORF">A1232T_02326</name>
</gene>
<sequence length="75" mass="8570">MIDTIKHYMDITREELSVSKDQINVDLTDELLFGAVCYKYFYNDGKFDIIDFKNSYTDGSNDGGIDFIAVNEGDI</sequence>
<organism evidence="1 2">
    <name type="scientific">Psychrobacter piechaudii</name>
    <dbReference type="NCBI Taxonomy" id="1945521"/>
    <lineage>
        <taxon>Bacteria</taxon>
        <taxon>Pseudomonadati</taxon>
        <taxon>Pseudomonadota</taxon>
        <taxon>Gammaproteobacteria</taxon>
        <taxon>Moraxellales</taxon>
        <taxon>Moraxellaceae</taxon>
        <taxon>Psychrobacter</taxon>
    </lineage>
</organism>
<dbReference type="Proteomes" id="UP000188357">
    <property type="component" value="Unassembled WGS sequence"/>
</dbReference>
<dbReference type="AlphaFoldDB" id="A0A1R4GY02"/>
<evidence type="ECO:0000313" key="1">
    <source>
        <dbReference type="EMBL" id="SJM73120.1"/>
    </source>
</evidence>
<protein>
    <submittedName>
        <fullName evidence="1">Uncharacterized protein</fullName>
    </submittedName>
</protein>
<evidence type="ECO:0000313" key="2">
    <source>
        <dbReference type="Proteomes" id="UP000188357"/>
    </source>
</evidence>
<accession>A0A1R4GY02</accession>
<dbReference type="STRING" id="1945521.A1232T_02326"/>
<reference evidence="1 2" key="1">
    <citation type="submission" date="2017-02" db="EMBL/GenBank/DDBJ databases">
        <authorList>
            <person name="Peterson S.W."/>
        </authorList>
    </citation>
    <scope>NUCLEOTIDE SEQUENCE [LARGE SCALE GENOMIC DNA]</scope>
    <source>
        <strain evidence="1">Psychrobacter_piechaudii</strain>
    </source>
</reference>
<dbReference type="EMBL" id="FUGE01000265">
    <property type="protein sequence ID" value="SJM73120.1"/>
    <property type="molecule type" value="Genomic_DNA"/>
</dbReference>